<dbReference type="CDD" id="cd00293">
    <property type="entry name" value="USP-like"/>
    <property type="match status" value="1"/>
</dbReference>
<comment type="similarity">
    <text evidence="1">Belongs to the universal stress protein A family.</text>
</comment>
<keyword evidence="4" id="KW-1185">Reference proteome</keyword>
<dbReference type="Gene3D" id="3.40.50.12370">
    <property type="match status" value="1"/>
</dbReference>
<accession>A0ABX0UC21</accession>
<dbReference type="PRINTS" id="PR01438">
    <property type="entry name" value="UNVRSLSTRESS"/>
</dbReference>
<gene>
    <name evidence="3" type="ORF">FHR24_002866</name>
</gene>
<sequence length="277" mass="31469">MKKIIVPIDFTEYSEYALQTAVSVAERHDIHITLITMIRNPASFSEETITDSKDNFLSIQQAELKMKEFVNQDYLKNVSFDYVIKHYRIFSELGGFAEDLKGDLIIMGTLSSNSLKDFFLGSNTEKAVRTTEIPVLVVKETEKEIDLKKTLFVSNYRSKAVVAYKKAMKIFNALNIKPTLLFVNKFGDKFLTPEAIKERIEEFLLKADGNLDNLSSFKSIDSKSVGRGTHTFAAEHHIGFIAMTTQEKTSIGKFLKKSKKFNLSDKNNYPIMSVKMG</sequence>
<evidence type="ECO:0000256" key="1">
    <source>
        <dbReference type="ARBA" id="ARBA00008791"/>
    </source>
</evidence>
<dbReference type="EMBL" id="JAASQL010000006">
    <property type="protein sequence ID" value="NIJ46379.1"/>
    <property type="molecule type" value="Genomic_DNA"/>
</dbReference>
<dbReference type="InterPro" id="IPR006016">
    <property type="entry name" value="UspA"/>
</dbReference>
<dbReference type="PANTHER" id="PTHR46268:SF6">
    <property type="entry name" value="UNIVERSAL STRESS PROTEIN UP12"/>
    <property type="match status" value="1"/>
</dbReference>
<dbReference type="SUPFAM" id="SSF52402">
    <property type="entry name" value="Adenine nucleotide alpha hydrolases-like"/>
    <property type="match status" value="1"/>
</dbReference>
<dbReference type="Pfam" id="PF00582">
    <property type="entry name" value="Usp"/>
    <property type="match status" value="1"/>
</dbReference>
<evidence type="ECO:0000313" key="4">
    <source>
        <dbReference type="Proteomes" id="UP000745859"/>
    </source>
</evidence>
<dbReference type="RefSeq" id="WP_167190390.1">
    <property type="nucleotide sequence ID" value="NZ_JAASQL010000006.1"/>
</dbReference>
<feature type="domain" description="UspA" evidence="2">
    <location>
        <begin position="1"/>
        <end position="139"/>
    </location>
</feature>
<protein>
    <submittedName>
        <fullName evidence="3">Nucleotide-binding universal stress UspA family protein</fullName>
    </submittedName>
</protein>
<dbReference type="InterPro" id="IPR006015">
    <property type="entry name" value="Universal_stress_UspA"/>
</dbReference>
<evidence type="ECO:0000259" key="2">
    <source>
        <dbReference type="Pfam" id="PF00582"/>
    </source>
</evidence>
<comment type="caution">
    <text evidence="3">The sequence shown here is derived from an EMBL/GenBank/DDBJ whole genome shotgun (WGS) entry which is preliminary data.</text>
</comment>
<dbReference type="Proteomes" id="UP000745859">
    <property type="component" value="Unassembled WGS sequence"/>
</dbReference>
<dbReference type="PANTHER" id="PTHR46268">
    <property type="entry name" value="STRESS RESPONSE PROTEIN NHAX"/>
    <property type="match status" value="1"/>
</dbReference>
<name>A0ABX0UC21_9FLAO</name>
<organism evidence="3 4">
    <name type="scientific">Wenyingzhuangia heitensis</name>
    <dbReference type="NCBI Taxonomy" id="1487859"/>
    <lineage>
        <taxon>Bacteria</taxon>
        <taxon>Pseudomonadati</taxon>
        <taxon>Bacteroidota</taxon>
        <taxon>Flavobacteriia</taxon>
        <taxon>Flavobacteriales</taxon>
        <taxon>Flavobacteriaceae</taxon>
        <taxon>Wenyingzhuangia</taxon>
    </lineage>
</organism>
<proteinExistence type="inferred from homology"/>
<evidence type="ECO:0000313" key="3">
    <source>
        <dbReference type="EMBL" id="NIJ46379.1"/>
    </source>
</evidence>
<reference evidence="3 4" key="1">
    <citation type="submission" date="2020-03" db="EMBL/GenBank/DDBJ databases">
        <title>Genomic Encyclopedia of Type Strains, Phase IV (KMG-IV): sequencing the most valuable type-strain genomes for metagenomic binning, comparative biology and taxonomic classification.</title>
        <authorList>
            <person name="Goeker M."/>
        </authorList>
    </citation>
    <scope>NUCLEOTIDE SEQUENCE [LARGE SCALE GENOMIC DNA]</scope>
    <source>
        <strain evidence="3 4">DSM 101599</strain>
    </source>
</reference>